<evidence type="ECO:0000313" key="7">
    <source>
        <dbReference type="EMBL" id="EDW63689.2"/>
    </source>
</evidence>
<dbReference type="KEGG" id="dvi:6628065"/>
<feature type="compositionally biased region" description="Low complexity" evidence="5">
    <location>
        <begin position="44"/>
        <end position="60"/>
    </location>
</feature>
<keyword evidence="9" id="KW-1185">Reference proteome</keyword>
<evidence type="ECO:0000313" key="8">
    <source>
        <dbReference type="EMBL" id="KRF81248.1"/>
    </source>
</evidence>
<evidence type="ECO:0000256" key="3">
    <source>
        <dbReference type="ARBA" id="ARBA00022741"/>
    </source>
</evidence>
<keyword evidence="1" id="KW-0433">Leucine-rich repeat</keyword>
<dbReference type="Pfam" id="PF00481">
    <property type="entry name" value="PP2C"/>
    <property type="match status" value="1"/>
</dbReference>
<protein>
    <submittedName>
        <fullName evidence="7">Uncharacterized protein, isoform A</fullName>
    </submittedName>
    <submittedName>
        <fullName evidence="8">Uncharacterized protein, isoform B</fullName>
    </submittedName>
</protein>
<keyword evidence="4" id="KW-0067">ATP-binding</keyword>
<dbReference type="Pfam" id="PF00560">
    <property type="entry name" value="LRR_1"/>
    <property type="match status" value="1"/>
</dbReference>
<keyword evidence="2" id="KW-0677">Repeat</keyword>
<keyword evidence="3" id="KW-0547">Nucleotide-binding</keyword>
<dbReference type="eggNOG" id="KOG0618">
    <property type="taxonomic scope" value="Eukaryota"/>
</dbReference>
<dbReference type="OrthoDB" id="737510at2759"/>
<dbReference type="PROSITE" id="PS51746">
    <property type="entry name" value="PPM_2"/>
    <property type="match status" value="1"/>
</dbReference>
<dbReference type="InParanoid" id="B4LS13"/>
<sequence length="989" mass="111742">MQCGKLLPLGPYLRPEKRKRRQTMLKAVKKTTEVNKSKLKVTASNVNENNSNNNNNNNNSKDNDSNTSELAIKRGSISGQKPEGSPNDSPPLKKLSLKGNQLCGSILIGNYNYLTQLEVCENEMEVLDLSTLAQLETLKCSRNKLIELIINGTNLQTLIADHNCLQSISISKSVPLKLLHLDISHNYLSALPQWIGGCVALDTLIATHNHLSHIRELLRNYRISCLRTLNLSYNSLQQLDYLPDAFCSVTQLQLQSNELQRLPDNFFAVTHAQLSQLNASCNRLGQLPRYEQNNNAALEELSLTANQLNDNIFEPLLHASRLKVLRLAHNRLGVLPAECVRNWPELEVLVLSGNMLQQLPDQVASLSQLRVLRCCNNLLLSTPQLAKLSRLKILDLAHNHLDRINLLSLVPARNLKYLDLSGNLQLQVDEQQLKVCKTQSQRVWSLVDVSGNNRAELPTSTRRLPSEFNKSVHKAKTLPWTLGFAETPGELRKLLVSQLRVSQLNGCADEALLGMFESQNDARQAQQMAQLVPGLLRQEQTLKESPLNDYMKYTLLSAQRQCGVCLRSATLLHLLRQPSKVRALKSKRYVLRLAHLGHFEAYLVRRTTHLRLTESVAHCDDHKRLTATHTLPDPELLEITLSNDDEYLVLGNDQLWAVMDIGRAAREIRKEENALLAAKRLLEIAQSFGATANLSVIVVRFSHLSTDVDHLIRELKQSVRKKPAIISPQSPPPSLSVSKRTCCDRSNACRHRNLEQELLAGRSSPSGQSNPDLLSKDVATVAKDEFILAHARVLQEEQQLEMLDETESVLSEEQFKCWEYMLEQNTQLLFDKELNTISKSFTKQRLPTAGNDCNDLKSNLIRNVTNKFISSSTPQLTQPHPPLAAYQQLKQQLPTEHFGSMRSFQQSPNYGYNLFDGKSRDVYAKLGGGPHAAYFGSLQRRMPSNFEYDFPVTQERDHNILDEEELDEDGFTEHESRMRKYWGVATTEL</sequence>
<dbReference type="InterPro" id="IPR050647">
    <property type="entry name" value="Plant_LRR-RLKs"/>
</dbReference>
<dbReference type="SMART" id="SM00369">
    <property type="entry name" value="LRR_TYP"/>
    <property type="match status" value="6"/>
</dbReference>
<dbReference type="Gene3D" id="3.60.40.10">
    <property type="entry name" value="PPM-type phosphatase domain"/>
    <property type="match status" value="1"/>
</dbReference>
<dbReference type="GO" id="GO:0033612">
    <property type="term" value="F:receptor serine/threonine kinase binding"/>
    <property type="evidence" value="ECO:0007669"/>
    <property type="project" value="TreeGrafter"/>
</dbReference>
<evidence type="ECO:0000259" key="6">
    <source>
        <dbReference type="PROSITE" id="PS51746"/>
    </source>
</evidence>
<name>B4LS13_DROVI</name>
<dbReference type="SMART" id="SM00364">
    <property type="entry name" value="LRR_BAC"/>
    <property type="match status" value="5"/>
</dbReference>
<feature type="domain" description="PPM-type phosphatase" evidence="6">
    <location>
        <begin position="481"/>
        <end position="701"/>
    </location>
</feature>
<dbReference type="PANTHER" id="PTHR48056:SF81">
    <property type="entry name" value="RECEPTOR PROTEIN-TYROSINE KINASE CEPR1"/>
    <property type="match status" value="1"/>
</dbReference>
<dbReference type="AlphaFoldDB" id="B4LS13"/>
<dbReference type="Gene3D" id="3.80.10.10">
    <property type="entry name" value="Ribonuclease Inhibitor"/>
    <property type="match status" value="3"/>
</dbReference>
<proteinExistence type="predicted"/>
<evidence type="ECO:0000256" key="5">
    <source>
        <dbReference type="SAM" id="MobiDB-lite"/>
    </source>
</evidence>
<dbReference type="STRING" id="7244.B4LS13"/>
<feature type="region of interest" description="Disordered" evidence="5">
    <location>
        <begin position="1"/>
        <end position="67"/>
    </location>
</feature>
<dbReference type="FunCoup" id="B4LS13">
    <property type="interactions" value="8"/>
</dbReference>
<organism evidence="7 9">
    <name type="scientific">Drosophila virilis</name>
    <name type="common">Fruit fly</name>
    <dbReference type="NCBI Taxonomy" id="7244"/>
    <lineage>
        <taxon>Eukaryota</taxon>
        <taxon>Metazoa</taxon>
        <taxon>Ecdysozoa</taxon>
        <taxon>Arthropoda</taxon>
        <taxon>Hexapoda</taxon>
        <taxon>Insecta</taxon>
        <taxon>Pterygota</taxon>
        <taxon>Neoptera</taxon>
        <taxon>Endopterygota</taxon>
        <taxon>Diptera</taxon>
        <taxon>Brachycera</taxon>
        <taxon>Muscomorpha</taxon>
        <taxon>Ephydroidea</taxon>
        <taxon>Drosophilidae</taxon>
        <taxon>Drosophila</taxon>
    </lineage>
</organism>
<dbReference type="SUPFAM" id="SSF81606">
    <property type="entry name" value="PP2C-like"/>
    <property type="match status" value="1"/>
</dbReference>
<reference evidence="7" key="2">
    <citation type="journal article" date="2008" name="Bioinformatics">
        <title>Assembly reconciliation.</title>
        <authorList>
            <person name="Zimin A.V."/>
            <person name="Smith D.R."/>
            <person name="Sutton G."/>
            <person name="Yorke J.A."/>
        </authorList>
    </citation>
    <scope>NUCLEOTIDE SEQUENCE</scope>
    <source>
        <strain evidence="7">TSC#15010-1051.87</strain>
    </source>
</reference>
<dbReference type="PANTHER" id="PTHR48056">
    <property type="entry name" value="LRR RECEPTOR-LIKE SERINE/THREONINE-PROTEIN KINASE-RELATED"/>
    <property type="match status" value="1"/>
</dbReference>
<dbReference type="Pfam" id="PF13855">
    <property type="entry name" value="LRR_8"/>
    <property type="match status" value="1"/>
</dbReference>
<dbReference type="SUPFAM" id="SSF52058">
    <property type="entry name" value="L domain-like"/>
    <property type="match status" value="1"/>
</dbReference>
<dbReference type="InterPro" id="IPR036457">
    <property type="entry name" value="PPM-type-like_dom_sf"/>
</dbReference>
<dbReference type="InterPro" id="IPR032675">
    <property type="entry name" value="LRR_dom_sf"/>
</dbReference>
<dbReference type="InterPro" id="IPR001611">
    <property type="entry name" value="Leu-rich_rpt"/>
</dbReference>
<dbReference type="Proteomes" id="UP000008792">
    <property type="component" value="Unassembled WGS sequence"/>
</dbReference>
<evidence type="ECO:0000256" key="4">
    <source>
        <dbReference type="ARBA" id="ARBA00022840"/>
    </source>
</evidence>
<gene>
    <name evidence="7" type="primary">Dvir\GJ11657</name>
    <name evidence="7" type="ORF">Dvir_GJ11657</name>
</gene>
<evidence type="ECO:0000256" key="1">
    <source>
        <dbReference type="ARBA" id="ARBA00022614"/>
    </source>
</evidence>
<evidence type="ECO:0000313" key="9">
    <source>
        <dbReference type="Proteomes" id="UP000008792"/>
    </source>
</evidence>
<dbReference type="InterPro" id="IPR003591">
    <property type="entry name" value="Leu-rich_rpt_typical-subtyp"/>
</dbReference>
<evidence type="ECO:0000256" key="2">
    <source>
        <dbReference type="ARBA" id="ARBA00022737"/>
    </source>
</evidence>
<dbReference type="HOGENOM" id="CLU_005692_0_0_1"/>
<dbReference type="EMBL" id="CH940649">
    <property type="protein sequence ID" value="EDW63689.2"/>
    <property type="molecule type" value="Genomic_DNA"/>
</dbReference>
<reference evidence="7 9" key="1">
    <citation type="journal article" date="2007" name="Nature">
        <title>Evolution of genes and genomes on the Drosophila phylogeny.</title>
        <authorList>
            <consortium name="Drosophila 12 Genomes Consortium"/>
            <person name="Clark A.G."/>
            <person name="Eisen M.B."/>
            <person name="Smith D.R."/>
            <person name="Bergman C.M."/>
            <person name="Oliver B."/>
            <person name="Markow T.A."/>
            <person name="Kaufman T.C."/>
            <person name="Kellis M."/>
            <person name="Gelbart W."/>
            <person name="Iyer V.N."/>
            <person name="Pollard D.A."/>
            <person name="Sackton T.B."/>
            <person name="Larracuente A.M."/>
            <person name="Singh N.D."/>
            <person name="Abad J.P."/>
            <person name="Abt D.N."/>
            <person name="Adryan B."/>
            <person name="Aguade M."/>
            <person name="Akashi H."/>
            <person name="Anderson W.W."/>
            <person name="Aquadro C.F."/>
            <person name="Ardell D.H."/>
            <person name="Arguello R."/>
            <person name="Artieri C.G."/>
            <person name="Barbash D.A."/>
            <person name="Barker D."/>
            <person name="Barsanti P."/>
            <person name="Batterham P."/>
            <person name="Batzoglou S."/>
            <person name="Begun D."/>
            <person name="Bhutkar A."/>
            <person name="Blanco E."/>
            <person name="Bosak S.A."/>
            <person name="Bradley R.K."/>
            <person name="Brand A.D."/>
            <person name="Brent M.R."/>
            <person name="Brooks A.N."/>
            <person name="Brown R.H."/>
            <person name="Butlin R.K."/>
            <person name="Caggese C."/>
            <person name="Calvi B.R."/>
            <person name="Bernardo de Carvalho A."/>
            <person name="Caspi A."/>
            <person name="Castrezana S."/>
            <person name="Celniker S.E."/>
            <person name="Chang J.L."/>
            <person name="Chapple C."/>
            <person name="Chatterji S."/>
            <person name="Chinwalla A."/>
            <person name="Civetta A."/>
            <person name="Clifton S.W."/>
            <person name="Comeron J.M."/>
            <person name="Costello J.C."/>
            <person name="Coyne J.A."/>
            <person name="Daub J."/>
            <person name="David R.G."/>
            <person name="Delcher A.L."/>
            <person name="Delehaunty K."/>
            <person name="Do C.B."/>
            <person name="Ebling H."/>
            <person name="Edwards K."/>
            <person name="Eickbush T."/>
            <person name="Evans J.D."/>
            <person name="Filipski A."/>
            <person name="Findeiss S."/>
            <person name="Freyhult E."/>
            <person name="Fulton L."/>
            <person name="Fulton R."/>
            <person name="Garcia A.C."/>
            <person name="Gardiner A."/>
            <person name="Garfield D.A."/>
            <person name="Garvin B.E."/>
            <person name="Gibson G."/>
            <person name="Gilbert D."/>
            <person name="Gnerre S."/>
            <person name="Godfrey J."/>
            <person name="Good R."/>
            <person name="Gotea V."/>
            <person name="Gravely B."/>
            <person name="Greenberg A.J."/>
            <person name="Griffiths-Jones S."/>
            <person name="Gross S."/>
            <person name="Guigo R."/>
            <person name="Gustafson E.A."/>
            <person name="Haerty W."/>
            <person name="Hahn M.W."/>
            <person name="Halligan D.L."/>
            <person name="Halpern A.L."/>
            <person name="Halter G.M."/>
            <person name="Han M.V."/>
            <person name="Heger A."/>
            <person name="Hillier L."/>
            <person name="Hinrichs A.S."/>
            <person name="Holmes I."/>
            <person name="Hoskins R.A."/>
            <person name="Hubisz M.J."/>
            <person name="Hultmark D."/>
            <person name="Huntley M.A."/>
            <person name="Jaffe D.B."/>
            <person name="Jagadeeshan S."/>
            <person name="Jeck W.R."/>
            <person name="Johnson J."/>
            <person name="Jones C.D."/>
            <person name="Jordan W.C."/>
            <person name="Karpen G.H."/>
            <person name="Kataoka E."/>
            <person name="Keightley P.D."/>
            <person name="Kheradpour P."/>
            <person name="Kirkness E.F."/>
            <person name="Koerich L.B."/>
            <person name="Kristiansen K."/>
            <person name="Kudrna D."/>
            <person name="Kulathinal R.J."/>
            <person name="Kumar S."/>
            <person name="Kwok R."/>
            <person name="Lander E."/>
            <person name="Langley C.H."/>
            <person name="Lapoint R."/>
            <person name="Lazzaro B.P."/>
            <person name="Lee S.J."/>
            <person name="Levesque L."/>
            <person name="Li R."/>
            <person name="Lin C.F."/>
            <person name="Lin M.F."/>
            <person name="Lindblad-Toh K."/>
            <person name="Llopart A."/>
            <person name="Long M."/>
            <person name="Low L."/>
            <person name="Lozovsky E."/>
            <person name="Lu J."/>
            <person name="Luo M."/>
            <person name="Machado C.A."/>
            <person name="Makalowski W."/>
            <person name="Marzo M."/>
            <person name="Matsuda M."/>
            <person name="Matzkin L."/>
            <person name="McAllister B."/>
            <person name="McBride C.S."/>
            <person name="McKernan B."/>
            <person name="McKernan K."/>
            <person name="Mendez-Lago M."/>
            <person name="Minx P."/>
            <person name="Mollenhauer M.U."/>
            <person name="Montooth K."/>
            <person name="Mount S.M."/>
            <person name="Mu X."/>
            <person name="Myers E."/>
            <person name="Negre B."/>
            <person name="Newfeld S."/>
            <person name="Nielsen R."/>
            <person name="Noor M.A."/>
            <person name="O'Grady P."/>
            <person name="Pachter L."/>
            <person name="Papaceit M."/>
            <person name="Parisi M.J."/>
            <person name="Parisi M."/>
            <person name="Parts L."/>
            <person name="Pedersen J.S."/>
            <person name="Pesole G."/>
            <person name="Phillippy A.M."/>
            <person name="Ponting C.P."/>
            <person name="Pop M."/>
            <person name="Porcelli D."/>
            <person name="Powell J.R."/>
            <person name="Prohaska S."/>
            <person name="Pruitt K."/>
            <person name="Puig M."/>
            <person name="Quesneville H."/>
            <person name="Ram K.R."/>
            <person name="Rand D."/>
            <person name="Rasmussen M.D."/>
            <person name="Reed L.K."/>
            <person name="Reenan R."/>
            <person name="Reily A."/>
            <person name="Remington K.A."/>
            <person name="Rieger T.T."/>
            <person name="Ritchie M.G."/>
            <person name="Robin C."/>
            <person name="Rogers Y.H."/>
            <person name="Rohde C."/>
            <person name="Rozas J."/>
            <person name="Rubenfield M.J."/>
            <person name="Ruiz A."/>
            <person name="Russo S."/>
            <person name="Salzberg S.L."/>
            <person name="Sanchez-Gracia A."/>
            <person name="Saranga D.J."/>
            <person name="Sato H."/>
            <person name="Schaeffer S.W."/>
            <person name="Schatz M.C."/>
            <person name="Schlenke T."/>
            <person name="Schwartz R."/>
            <person name="Segarra C."/>
            <person name="Singh R.S."/>
            <person name="Sirot L."/>
            <person name="Sirota M."/>
            <person name="Sisneros N.B."/>
            <person name="Smith C.D."/>
            <person name="Smith T.F."/>
            <person name="Spieth J."/>
            <person name="Stage D.E."/>
            <person name="Stark A."/>
            <person name="Stephan W."/>
            <person name="Strausberg R.L."/>
            <person name="Strempel S."/>
            <person name="Sturgill D."/>
            <person name="Sutton G."/>
            <person name="Sutton G.G."/>
            <person name="Tao W."/>
            <person name="Teichmann S."/>
            <person name="Tobari Y.N."/>
            <person name="Tomimura Y."/>
            <person name="Tsolas J.M."/>
            <person name="Valente V.L."/>
            <person name="Venter E."/>
            <person name="Venter J.C."/>
            <person name="Vicario S."/>
            <person name="Vieira F.G."/>
            <person name="Vilella A.J."/>
            <person name="Villasante A."/>
            <person name="Walenz B."/>
            <person name="Wang J."/>
            <person name="Wasserman M."/>
            <person name="Watts T."/>
            <person name="Wilson D."/>
            <person name="Wilson R.K."/>
            <person name="Wing R.A."/>
            <person name="Wolfner M.F."/>
            <person name="Wong A."/>
            <person name="Wong G.K."/>
            <person name="Wu C.I."/>
            <person name="Wu G."/>
            <person name="Yamamoto D."/>
            <person name="Yang H.P."/>
            <person name="Yang S.P."/>
            <person name="Yorke J.A."/>
            <person name="Yoshida K."/>
            <person name="Zdobnov E."/>
            <person name="Zhang P."/>
            <person name="Zhang Y."/>
            <person name="Zimin A.V."/>
            <person name="Baldwin J."/>
            <person name="Abdouelleil A."/>
            <person name="Abdulkadir J."/>
            <person name="Abebe A."/>
            <person name="Abera B."/>
            <person name="Abreu J."/>
            <person name="Acer S.C."/>
            <person name="Aftuck L."/>
            <person name="Alexander A."/>
            <person name="An P."/>
            <person name="Anderson E."/>
            <person name="Anderson S."/>
            <person name="Arachi H."/>
            <person name="Azer M."/>
            <person name="Bachantsang P."/>
            <person name="Barry A."/>
            <person name="Bayul T."/>
            <person name="Berlin A."/>
            <person name="Bessette D."/>
            <person name="Bloom T."/>
            <person name="Blye J."/>
            <person name="Boguslavskiy L."/>
            <person name="Bonnet C."/>
            <person name="Boukhgalter B."/>
            <person name="Bourzgui I."/>
            <person name="Brown A."/>
            <person name="Cahill P."/>
            <person name="Channer S."/>
            <person name="Cheshatsang Y."/>
            <person name="Chuda L."/>
            <person name="Citroen M."/>
            <person name="Collymore A."/>
            <person name="Cooke P."/>
            <person name="Costello M."/>
            <person name="D'Aco K."/>
            <person name="Daza R."/>
            <person name="De Haan G."/>
            <person name="DeGray S."/>
            <person name="DeMaso C."/>
            <person name="Dhargay N."/>
            <person name="Dooley K."/>
            <person name="Dooley E."/>
            <person name="Doricent M."/>
            <person name="Dorje P."/>
            <person name="Dorjee K."/>
            <person name="Dupes A."/>
            <person name="Elong R."/>
            <person name="Falk J."/>
            <person name="Farina A."/>
            <person name="Faro S."/>
            <person name="Ferguson D."/>
            <person name="Fisher S."/>
            <person name="Foley C.D."/>
            <person name="Franke A."/>
            <person name="Friedrich D."/>
            <person name="Gadbois L."/>
            <person name="Gearin G."/>
            <person name="Gearin C.R."/>
            <person name="Giannoukos G."/>
            <person name="Goode T."/>
            <person name="Graham J."/>
            <person name="Grandbois E."/>
            <person name="Grewal S."/>
            <person name="Gyaltsen K."/>
            <person name="Hafez N."/>
            <person name="Hagos B."/>
            <person name="Hall J."/>
            <person name="Henson C."/>
            <person name="Hollinger A."/>
            <person name="Honan T."/>
            <person name="Huard M.D."/>
            <person name="Hughes L."/>
            <person name="Hurhula B."/>
            <person name="Husby M.E."/>
            <person name="Kamat A."/>
            <person name="Kanga B."/>
            <person name="Kashin S."/>
            <person name="Khazanovich D."/>
            <person name="Kisner P."/>
            <person name="Lance K."/>
            <person name="Lara M."/>
            <person name="Lee W."/>
            <person name="Lennon N."/>
            <person name="Letendre F."/>
            <person name="LeVine R."/>
            <person name="Lipovsky A."/>
            <person name="Liu X."/>
            <person name="Liu J."/>
            <person name="Liu S."/>
            <person name="Lokyitsang T."/>
            <person name="Lokyitsang Y."/>
            <person name="Lubonja R."/>
            <person name="Lui A."/>
            <person name="MacDonald P."/>
            <person name="Magnisalis V."/>
            <person name="Maru K."/>
            <person name="Matthews C."/>
            <person name="McCusker W."/>
            <person name="McDonough S."/>
            <person name="Mehta T."/>
            <person name="Meldrim J."/>
            <person name="Meneus L."/>
            <person name="Mihai O."/>
            <person name="Mihalev A."/>
            <person name="Mihova T."/>
            <person name="Mittelman R."/>
            <person name="Mlenga V."/>
            <person name="Montmayeur A."/>
            <person name="Mulrain L."/>
            <person name="Navidi A."/>
            <person name="Naylor J."/>
            <person name="Negash T."/>
            <person name="Nguyen T."/>
            <person name="Nguyen N."/>
            <person name="Nicol R."/>
            <person name="Norbu C."/>
            <person name="Norbu N."/>
            <person name="Novod N."/>
            <person name="O'Neill B."/>
            <person name="Osman S."/>
            <person name="Markiewicz E."/>
            <person name="Oyono O.L."/>
            <person name="Patti C."/>
            <person name="Phunkhang P."/>
            <person name="Pierre F."/>
            <person name="Priest M."/>
            <person name="Raghuraman S."/>
            <person name="Rege F."/>
            <person name="Reyes R."/>
            <person name="Rise C."/>
            <person name="Rogov P."/>
            <person name="Ross K."/>
            <person name="Ryan E."/>
            <person name="Settipalli S."/>
            <person name="Shea T."/>
            <person name="Sherpa N."/>
            <person name="Shi L."/>
            <person name="Shih D."/>
            <person name="Sparrow T."/>
            <person name="Spaulding J."/>
            <person name="Stalker J."/>
            <person name="Stange-Thomann N."/>
            <person name="Stavropoulos S."/>
            <person name="Stone C."/>
            <person name="Strader C."/>
            <person name="Tesfaye S."/>
            <person name="Thomson T."/>
            <person name="Thoulutsang Y."/>
            <person name="Thoulutsang D."/>
            <person name="Topham K."/>
            <person name="Topping I."/>
            <person name="Tsamla T."/>
            <person name="Vassiliev H."/>
            <person name="Vo A."/>
            <person name="Wangchuk T."/>
            <person name="Wangdi T."/>
            <person name="Weiand M."/>
            <person name="Wilkinson J."/>
            <person name="Wilson A."/>
            <person name="Yadav S."/>
            <person name="Young G."/>
            <person name="Yu Q."/>
            <person name="Zembek L."/>
            <person name="Zhong D."/>
            <person name="Zimmer A."/>
            <person name="Zwirko Z."/>
            <person name="Jaffe D.B."/>
            <person name="Alvarez P."/>
            <person name="Brockman W."/>
            <person name="Butler J."/>
            <person name="Chin C."/>
            <person name="Gnerre S."/>
            <person name="Grabherr M."/>
            <person name="Kleber M."/>
            <person name="Mauceli E."/>
            <person name="MacCallum I."/>
        </authorList>
    </citation>
    <scope>NUCLEOTIDE SEQUENCE [LARGE SCALE GENOMIC DNA]</scope>
    <source>
        <strain evidence="7">TSC#15010-1051.87</strain>
        <strain evidence="9">Tucson 15010-1051.87</strain>
    </source>
</reference>
<reference evidence="7" key="3">
    <citation type="submission" date="2008-06" db="EMBL/GenBank/DDBJ databases">
        <authorList>
            <consortium name="FlyBase"/>
        </authorList>
    </citation>
    <scope>NUCLEOTIDE SEQUENCE</scope>
    <source>
        <strain evidence="7">TSC#15010-1051.87</strain>
    </source>
</reference>
<dbReference type="PROSITE" id="PS51450">
    <property type="entry name" value="LRR"/>
    <property type="match status" value="2"/>
</dbReference>
<feature type="compositionally biased region" description="Basic residues" evidence="5">
    <location>
        <begin position="16"/>
        <end position="29"/>
    </location>
</feature>
<dbReference type="EMBL" id="CH940649">
    <property type="protein sequence ID" value="KRF81248.1"/>
    <property type="molecule type" value="Genomic_DNA"/>
</dbReference>
<dbReference type="InterPro" id="IPR001932">
    <property type="entry name" value="PPM-type_phosphatase-like_dom"/>
</dbReference>
<accession>B4LS13</accession>